<evidence type="ECO:0000259" key="3">
    <source>
        <dbReference type="SMART" id="SM00645"/>
    </source>
</evidence>
<name>A0A8J5MBN3_9STRA</name>
<dbReference type="GO" id="GO:0008234">
    <property type="term" value="F:cysteine-type peptidase activity"/>
    <property type="evidence" value="ECO:0007669"/>
    <property type="project" value="InterPro"/>
</dbReference>
<feature type="domain" description="Peptidase C1A papain C-terminal" evidence="3">
    <location>
        <begin position="232"/>
        <end position="398"/>
    </location>
</feature>
<reference evidence="4" key="1">
    <citation type="submission" date="2021-01" db="EMBL/GenBank/DDBJ databases">
        <title>Phytophthora aleatoria, a newly-described species from Pinus radiata is distinct from Phytophthora cactorum isolates based on comparative genomics.</title>
        <authorList>
            <person name="Mcdougal R."/>
            <person name="Panda P."/>
            <person name="Williams N."/>
            <person name="Studholme D.J."/>
        </authorList>
    </citation>
    <scope>NUCLEOTIDE SEQUENCE</scope>
    <source>
        <strain evidence="4">NZFS 4037</strain>
    </source>
</reference>
<protein>
    <recommendedName>
        <fullName evidence="3">Peptidase C1A papain C-terminal domain-containing protein</fullName>
    </recommendedName>
</protein>
<dbReference type="EMBL" id="JAENGY010000134">
    <property type="protein sequence ID" value="KAG6972429.1"/>
    <property type="molecule type" value="Genomic_DNA"/>
</dbReference>
<feature type="compositionally biased region" description="Low complexity" evidence="2">
    <location>
        <begin position="67"/>
        <end position="76"/>
    </location>
</feature>
<feature type="compositionally biased region" description="Pro residues" evidence="2">
    <location>
        <begin position="136"/>
        <end position="178"/>
    </location>
</feature>
<feature type="compositionally biased region" description="Polar residues" evidence="2">
    <location>
        <begin position="98"/>
        <end position="132"/>
    </location>
</feature>
<keyword evidence="5" id="KW-1185">Reference proteome</keyword>
<evidence type="ECO:0000256" key="1">
    <source>
        <dbReference type="ARBA" id="ARBA00023145"/>
    </source>
</evidence>
<feature type="compositionally biased region" description="Low complexity" evidence="2">
    <location>
        <begin position="13"/>
        <end position="42"/>
    </location>
</feature>
<dbReference type="Pfam" id="PF00112">
    <property type="entry name" value="Peptidase_C1"/>
    <property type="match status" value="1"/>
</dbReference>
<gene>
    <name evidence="4" type="ORF">JG688_00004005</name>
</gene>
<feature type="compositionally biased region" description="Polar residues" evidence="2">
    <location>
        <begin position="1"/>
        <end position="12"/>
    </location>
</feature>
<dbReference type="AlphaFoldDB" id="A0A8J5MBN3"/>
<feature type="region of interest" description="Disordered" evidence="2">
    <location>
        <begin position="1"/>
        <end position="244"/>
    </location>
</feature>
<evidence type="ECO:0000256" key="2">
    <source>
        <dbReference type="SAM" id="MobiDB-lite"/>
    </source>
</evidence>
<feature type="compositionally biased region" description="Low complexity" evidence="2">
    <location>
        <begin position="200"/>
        <end position="226"/>
    </location>
</feature>
<evidence type="ECO:0000313" key="5">
    <source>
        <dbReference type="Proteomes" id="UP000709295"/>
    </source>
</evidence>
<comment type="caution">
    <text evidence="4">The sequence shown here is derived from an EMBL/GenBank/DDBJ whole genome shotgun (WGS) entry which is preliminary data.</text>
</comment>
<accession>A0A8J5MBN3</accession>
<feature type="non-terminal residue" evidence="4">
    <location>
        <position position="400"/>
    </location>
</feature>
<dbReference type="PANTHER" id="PTHR12411">
    <property type="entry name" value="CYSTEINE PROTEASE FAMILY C1-RELATED"/>
    <property type="match status" value="1"/>
</dbReference>
<organism evidence="4 5">
    <name type="scientific">Phytophthora aleatoria</name>
    <dbReference type="NCBI Taxonomy" id="2496075"/>
    <lineage>
        <taxon>Eukaryota</taxon>
        <taxon>Sar</taxon>
        <taxon>Stramenopiles</taxon>
        <taxon>Oomycota</taxon>
        <taxon>Peronosporomycetes</taxon>
        <taxon>Peronosporales</taxon>
        <taxon>Peronosporaceae</taxon>
        <taxon>Phytophthora</taxon>
    </lineage>
</organism>
<sequence length="400" mass="41808">GGFQSTSDTYVKSSQQTYQSQSTPQTYQANNAGSANTGANTNQGWNFGDVSTKDSAQVAVVSGGTGNNNNGNWWGTNGWGTTWGGNNGNTWNQQWTQPTGSSNNQWTPSSNNQWTPSPNNQWTPPANNQWTEPPSANNPPAPAAPQTPTTPAPTDAPVPAPPAPAPQAPATNPHPPANKRPATKRPATKAPPTKAPPTKAPATKAPAPAAPAKKQKVTTTETTASDTARDSDSDSVDWSKSPCVNPPGLQAAQCIANGDKKAPEYSEQQLYLRDNGICTKSSYPYTSVEGGTAAACTRTCTPVKSGITGIAHLKSGDESALLGALKKQPVVVSVISNNPAWKQYRSGVITSCNTATVDHAVLAVGYDATTIKIKNSWGTDWGEHGFVRISRSPQGMGTCA</sequence>
<dbReference type="InterPro" id="IPR013128">
    <property type="entry name" value="Peptidase_C1A"/>
</dbReference>
<feature type="compositionally biased region" description="Low complexity" evidence="2">
    <location>
        <begin position="88"/>
        <end position="97"/>
    </location>
</feature>
<dbReference type="PROSITE" id="PS00639">
    <property type="entry name" value="THIOL_PROTEASE_HIS"/>
    <property type="match status" value="1"/>
</dbReference>
<dbReference type="GO" id="GO:0006508">
    <property type="term" value="P:proteolysis"/>
    <property type="evidence" value="ECO:0007669"/>
    <property type="project" value="InterPro"/>
</dbReference>
<dbReference type="InterPro" id="IPR000668">
    <property type="entry name" value="Peptidase_C1A_C"/>
</dbReference>
<dbReference type="SMART" id="SM00645">
    <property type="entry name" value="Pept_C1"/>
    <property type="match status" value="1"/>
</dbReference>
<feature type="compositionally biased region" description="Gly residues" evidence="2">
    <location>
        <begin position="77"/>
        <end position="87"/>
    </location>
</feature>
<dbReference type="Proteomes" id="UP000709295">
    <property type="component" value="Unassembled WGS sequence"/>
</dbReference>
<keyword evidence="1" id="KW-0865">Zymogen</keyword>
<evidence type="ECO:0000313" key="4">
    <source>
        <dbReference type="EMBL" id="KAG6972429.1"/>
    </source>
</evidence>
<feature type="non-terminal residue" evidence="4">
    <location>
        <position position="1"/>
    </location>
</feature>
<dbReference type="InterPro" id="IPR025660">
    <property type="entry name" value="Pept_his_AS"/>
</dbReference>
<proteinExistence type="predicted"/>